<reference evidence="1 2" key="1">
    <citation type="journal article" date="2019" name="Commun. Biol.">
        <title>The bagworm genome reveals a unique fibroin gene that provides high tensile strength.</title>
        <authorList>
            <person name="Kono N."/>
            <person name="Nakamura H."/>
            <person name="Ohtoshi R."/>
            <person name="Tomita M."/>
            <person name="Numata K."/>
            <person name="Arakawa K."/>
        </authorList>
    </citation>
    <scope>NUCLEOTIDE SEQUENCE [LARGE SCALE GENOMIC DNA]</scope>
</reference>
<name>A0A4C1U7D2_EUMVA</name>
<comment type="caution">
    <text evidence="1">The sequence shown here is derived from an EMBL/GenBank/DDBJ whole genome shotgun (WGS) entry which is preliminary data.</text>
</comment>
<dbReference type="GO" id="GO:0003676">
    <property type="term" value="F:nucleic acid binding"/>
    <property type="evidence" value="ECO:0007669"/>
    <property type="project" value="InterPro"/>
</dbReference>
<evidence type="ECO:0008006" key="3">
    <source>
        <dbReference type="Google" id="ProtNLM"/>
    </source>
</evidence>
<proteinExistence type="predicted"/>
<protein>
    <recommendedName>
        <fullName evidence="3">Mariner Mos1 transposase</fullName>
    </recommendedName>
</protein>
<evidence type="ECO:0000313" key="2">
    <source>
        <dbReference type="Proteomes" id="UP000299102"/>
    </source>
</evidence>
<accession>A0A4C1U7D2</accession>
<dbReference type="InterPro" id="IPR036397">
    <property type="entry name" value="RNaseH_sf"/>
</dbReference>
<dbReference type="OrthoDB" id="10017160at2759"/>
<dbReference type="Gene3D" id="3.30.420.10">
    <property type="entry name" value="Ribonuclease H-like superfamily/Ribonuclease H"/>
    <property type="match status" value="1"/>
</dbReference>
<dbReference type="AlphaFoldDB" id="A0A4C1U7D2"/>
<sequence>MMQRFAGGDSNAIYNIVTGDESWICSYDPETKRQFAQWVFPFEELPTKPKLKSGKKDGGLYTPAVVHVASCIQESAEALSRLYFAHGS</sequence>
<dbReference type="EMBL" id="BGZK01000132">
    <property type="protein sequence ID" value="GBP21736.1"/>
    <property type="molecule type" value="Genomic_DNA"/>
</dbReference>
<evidence type="ECO:0000313" key="1">
    <source>
        <dbReference type="EMBL" id="GBP21736.1"/>
    </source>
</evidence>
<gene>
    <name evidence="1" type="ORF">EVAR_10913_1</name>
</gene>
<organism evidence="1 2">
    <name type="scientific">Eumeta variegata</name>
    <name type="common">Bagworm moth</name>
    <name type="synonym">Eumeta japonica</name>
    <dbReference type="NCBI Taxonomy" id="151549"/>
    <lineage>
        <taxon>Eukaryota</taxon>
        <taxon>Metazoa</taxon>
        <taxon>Ecdysozoa</taxon>
        <taxon>Arthropoda</taxon>
        <taxon>Hexapoda</taxon>
        <taxon>Insecta</taxon>
        <taxon>Pterygota</taxon>
        <taxon>Neoptera</taxon>
        <taxon>Endopterygota</taxon>
        <taxon>Lepidoptera</taxon>
        <taxon>Glossata</taxon>
        <taxon>Ditrysia</taxon>
        <taxon>Tineoidea</taxon>
        <taxon>Psychidae</taxon>
        <taxon>Oiketicinae</taxon>
        <taxon>Eumeta</taxon>
    </lineage>
</organism>
<keyword evidence="2" id="KW-1185">Reference proteome</keyword>
<dbReference type="Proteomes" id="UP000299102">
    <property type="component" value="Unassembled WGS sequence"/>
</dbReference>